<dbReference type="AlphaFoldDB" id="A0A8S1RN62"/>
<organism evidence="1 2">
    <name type="scientific">Paramecium sonneborni</name>
    <dbReference type="NCBI Taxonomy" id="65129"/>
    <lineage>
        <taxon>Eukaryota</taxon>
        <taxon>Sar</taxon>
        <taxon>Alveolata</taxon>
        <taxon>Ciliophora</taxon>
        <taxon>Intramacronucleata</taxon>
        <taxon>Oligohymenophorea</taxon>
        <taxon>Peniculida</taxon>
        <taxon>Parameciidae</taxon>
        <taxon>Paramecium</taxon>
    </lineage>
</organism>
<accession>A0A8S1RN62</accession>
<proteinExistence type="predicted"/>
<gene>
    <name evidence="1" type="ORF">PSON_ATCC_30995.1.T2390006</name>
</gene>
<evidence type="ECO:0000313" key="1">
    <source>
        <dbReference type="EMBL" id="CAD8129708.1"/>
    </source>
</evidence>
<comment type="caution">
    <text evidence="1">The sequence shown here is derived from an EMBL/GenBank/DDBJ whole genome shotgun (WGS) entry which is preliminary data.</text>
</comment>
<dbReference type="Proteomes" id="UP000692954">
    <property type="component" value="Unassembled WGS sequence"/>
</dbReference>
<keyword evidence="2" id="KW-1185">Reference proteome</keyword>
<dbReference type="EMBL" id="CAJJDN010000239">
    <property type="protein sequence ID" value="CAD8129708.1"/>
    <property type="molecule type" value="Genomic_DNA"/>
</dbReference>
<evidence type="ECO:0000313" key="2">
    <source>
        <dbReference type="Proteomes" id="UP000692954"/>
    </source>
</evidence>
<protein>
    <submittedName>
        <fullName evidence="1">Uncharacterized protein</fullName>
    </submittedName>
</protein>
<reference evidence="1" key="1">
    <citation type="submission" date="2021-01" db="EMBL/GenBank/DDBJ databases">
        <authorList>
            <consortium name="Genoscope - CEA"/>
            <person name="William W."/>
        </authorList>
    </citation>
    <scope>NUCLEOTIDE SEQUENCE</scope>
</reference>
<name>A0A8S1RN62_9CILI</name>
<sequence>MIFQIILIIIGYLMYYWHKKIRLPNFKLETITNTLLYLYVSNYGGLVKMQIQFYYFKYFSVLSKKNVSSQSYIQQHLNQKTFLLSNQ</sequence>